<dbReference type="Proteomes" id="UP000193396">
    <property type="component" value="Unassembled WGS sequence"/>
</dbReference>
<keyword evidence="3" id="KW-1185">Reference proteome</keyword>
<comment type="caution">
    <text evidence="2">The sequence shown here is derived from an EMBL/GenBank/DDBJ whole genome shotgun (WGS) entry which is preliminary data.</text>
</comment>
<dbReference type="AlphaFoldDB" id="A0A1Y2LEP2"/>
<evidence type="ECO:0000256" key="1">
    <source>
        <dbReference type="SAM" id="MobiDB-lite"/>
    </source>
</evidence>
<dbReference type="OrthoDB" id="8477950at2"/>
<sequence length="372" mass="38744">MVDFSTLNPFRQGQSSLTDARQPIATSGDQTGSNAAQTNRNLHRIVDPVALSDDAVAARNADKNLPQTTGSNSLSSEPMTTDELFKKALDAALELIKDSMVDMFKMTGMDDEQALSATNAMFDGIREMAADDGQIDFSFQQAIASHSRTEIAYSGTNASGVGVSESAMMAAQSLDISINSDTGEFSFNYQASKIEVVRTEVAAVGNSMGAAMGAVGTMMDGLGGGNLVNALGNPASAGSGGLLFDMNDSGVADFIRELLLDTTGSAQGANSGDTDGDASADGGTDSTNMQDVLANRMAKLNAQIMEQATLIVRSVTDTMAEDGSGTSLKKLSVDMLMPMGRFGQDENGAAFRMPNGETVSVIDPSQEQDVLA</sequence>
<proteinExistence type="predicted"/>
<gene>
    <name evidence="2" type="ORF">TALK_05960</name>
</gene>
<evidence type="ECO:0000313" key="2">
    <source>
        <dbReference type="EMBL" id="OSQ49133.1"/>
    </source>
</evidence>
<feature type="compositionally biased region" description="Low complexity" evidence="1">
    <location>
        <begin position="268"/>
        <end position="287"/>
    </location>
</feature>
<feature type="region of interest" description="Disordered" evidence="1">
    <location>
        <begin position="265"/>
        <end position="288"/>
    </location>
</feature>
<evidence type="ECO:0000313" key="3">
    <source>
        <dbReference type="Proteomes" id="UP000193396"/>
    </source>
</evidence>
<protein>
    <submittedName>
        <fullName evidence="2">Uncharacterized protein</fullName>
    </submittedName>
</protein>
<feature type="compositionally biased region" description="Polar residues" evidence="1">
    <location>
        <begin position="1"/>
        <end position="40"/>
    </location>
</feature>
<reference evidence="2 3" key="1">
    <citation type="submission" date="2014-03" db="EMBL/GenBank/DDBJ databases">
        <title>The draft genome sequence of Thalassospira alkalitolerans JCM 18968.</title>
        <authorList>
            <person name="Lai Q."/>
            <person name="Shao Z."/>
        </authorList>
    </citation>
    <scope>NUCLEOTIDE SEQUENCE [LARGE SCALE GENOMIC DNA]</scope>
    <source>
        <strain evidence="2 3">JCM 18968</strain>
    </source>
</reference>
<feature type="region of interest" description="Disordered" evidence="1">
    <location>
        <begin position="1"/>
        <end position="41"/>
    </location>
</feature>
<accession>A0A1Y2LEP2</accession>
<organism evidence="2 3">
    <name type="scientific">Thalassospira alkalitolerans</name>
    <dbReference type="NCBI Taxonomy" id="1293890"/>
    <lineage>
        <taxon>Bacteria</taxon>
        <taxon>Pseudomonadati</taxon>
        <taxon>Pseudomonadota</taxon>
        <taxon>Alphaproteobacteria</taxon>
        <taxon>Rhodospirillales</taxon>
        <taxon>Thalassospiraceae</taxon>
        <taxon>Thalassospira</taxon>
    </lineage>
</organism>
<dbReference type="EMBL" id="JFKB01000003">
    <property type="protein sequence ID" value="OSQ49133.1"/>
    <property type="molecule type" value="Genomic_DNA"/>
</dbReference>
<name>A0A1Y2LEP2_9PROT</name>
<feature type="region of interest" description="Disordered" evidence="1">
    <location>
        <begin position="60"/>
        <end position="79"/>
    </location>
</feature>
<dbReference type="RefSeq" id="WP_085616865.1">
    <property type="nucleotide sequence ID" value="NZ_JFKB01000003.1"/>
</dbReference>
<feature type="compositionally biased region" description="Polar residues" evidence="1">
    <location>
        <begin position="65"/>
        <end position="79"/>
    </location>
</feature>